<dbReference type="OrthoDB" id="20872at2759"/>
<dbReference type="AlphaFoldDB" id="A0A0C9Y1M7"/>
<dbReference type="SMART" id="SM00028">
    <property type="entry name" value="TPR"/>
    <property type="match status" value="11"/>
</dbReference>
<dbReference type="InterPro" id="IPR011990">
    <property type="entry name" value="TPR-like_helical_dom_sf"/>
</dbReference>
<feature type="domain" description="NB-ARC" evidence="2">
    <location>
        <begin position="139"/>
        <end position="279"/>
    </location>
</feature>
<dbReference type="HOGENOM" id="CLU_000288_125_8_1"/>
<dbReference type="SUPFAM" id="SSF52540">
    <property type="entry name" value="P-loop containing nucleoside triphosphate hydrolases"/>
    <property type="match status" value="1"/>
</dbReference>
<dbReference type="SUPFAM" id="SSF48452">
    <property type="entry name" value="TPR-like"/>
    <property type="match status" value="4"/>
</dbReference>
<dbReference type="GO" id="GO:0043531">
    <property type="term" value="F:ADP binding"/>
    <property type="evidence" value="ECO:0007669"/>
    <property type="project" value="InterPro"/>
</dbReference>
<organism evidence="3 4">
    <name type="scientific">Laccaria amethystina LaAM-08-1</name>
    <dbReference type="NCBI Taxonomy" id="1095629"/>
    <lineage>
        <taxon>Eukaryota</taxon>
        <taxon>Fungi</taxon>
        <taxon>Dikarya</taxon>
        <taxon>Basidiomycota</taxon>
        <taxon>Agaricomycotina</taxon>
        <taxon>Agaricomycetes</taxon>
        <taxon>Agaricomycetidae</taxon>
        <taxon>Agaricales</taxon>
        <taxon>Agaricineae</taxon>
        <taxon>Hydnangiaceae</taxon>
        <taxon>Laccaria</taxon>
    </lineage>
</organism>
<accession>A0A0C9Y1M7</accession>
<dbReference type="InterPro" id="IPR002182">
    <property type="entry name" value="NB-ARC"/>
</dbReference>
<dbReference type="PANTHER" id="PTHR46082:SF6">
    <property type="entry name" value="AAA+ ATPASE DOMAIN-CONTAINING PROTEIN-RELATED"/>
    <property type="match status" value="1"/>
</dbReference>
<evidence type="ECO:0000313" key="4">
    <source>
        <dbReference type="Proteomes" id="UP000054477"/>
    </source>
</evidence>
<name>A0A0C9Y1M7_9AGAR</name>
<dbReference type="PANTHER" id="PTHR46082">
    <property type="entry name" value="ATP/GTP-BINDING PROTEIN-RELATED"/>
    <property type="match status" value="1"/>
</dbReference>
<dbReference type="Pfam" id="PF00931">
    <property type="entry name" value="NB-ARC"/>
    <property type="match status" value="1"/>
</dbReference>
<dbReference type="PROSITE" id="PS50005">
    <property type="entry name" value="TPR"/>
    <property type="match status" value="1"/>
</dbReference>
<evidence type="ECO:0000259" key="2">
    <source>
        <dbReference type="Pfam" id="PF00931"/>
    </source>
</evidence>
<reference evidence="3 4" key="1">
    <citation type="submission" date="2014-04" db="EMBL/GenBank/DDBJ databases">
        <authorList>
            <consortium name="DOE Joint Genome Institute"/>
            <person name="Kuo A."/>
            <person name="Kohler A."/>
            <person name="Nagy L.G."/>
            <person name="Floudas D."/>
            <person name="Copeland A."/>
            <person name="Barry K.W."/>
            <person name="Cichocki N."/>
            <person name="Veneault-Fourrey C."/>
            <person name="LaButti K."/>
            <person name="Lindquist E.A."/>
            <person name="Lipzen A."/>
            <person name="Lundell T."/>
            <person name="Morin E."/>
            <person name="Murat C."/>
            <person name="Sun H."/>
            <person name="Tunlid A."/>
            <person name="Henrissat B."/>
            <person name="Grigoriev I.V."/>
            <person name="Hibbett D.S."/>
            <person name="Martin F."/>
            <person name="Nordberg H.P."/>
            <person name="Cantor M.N."/>
            <person name="Hua S.X."/>
        </authorList>
    </citation>
    <scope>NUCLEOTIDE SEQUENCE [LARGE SCALE GENOMIC DNA]</scope>
    <source>
        <strain evidence="3 4">LaAM-08-1</strain>
    </source>
</reference>
<dbReference type="STRING" id="1095629.A0A0C9Y1M7"/>
<dbReference type="Pfam" id="PF13374">
    <property type="entry name" value="TPR_10"/>
    <property type="match status" value="2"/>
</dbReference>
<evidence type="ECO:0000313" key="3">
    <source>
        <dbReference type="EMBL" id="KIK03937.1"/>
    </source>
</evidence>
<proteinExistence type="predicted"/>
<dbReference type="EMBL" id="KN838574">
    <property type="protein sequence ID" value="KIK03937.1"/>
    <property type="molecule type" value="Genomic_DNA"/>
</dbReference>
<dbReference type="InterPro" id="IPR053137">
    <property type="entry name" value="NLR-like"/>
</dbReference>
<dbReference type="InterPro" id="IPR019734">
    <property type="entry name" value="TPR_rpt"/>
</dbReference>
<dbReference type="Pfam" id="PF13424">
    <property type="entry name" value="TPR_12"/>
    <property type="match status" value="5"/>
</dbReference>
<gene>
    <name evidence="3" type="ORF">K443DRAFT_93988</name>
</gene>
<sequence>MSDLNPSSESRLKGKFKGLLDRLTGANSPRNERPSGSRSEFMTAMLADSMLTSMFRRALGVTGEGTSLNVLQGARNFVMRDTTFYVAQKIEVHEHVGRGQDDTLFVPHRPNSSAMFTGRKDVLEKLKDHFAPADWDNKHRKSFLLYGMGGIGKTQICLKFVEEVADRFSHIFWIDASSEDTIALGLEGLCSHSDAKAAGISVSSKSALIWIASLQSEWLLVFDNADGAPEVVEKFVPSGSKGNILITSRNRSLGRVTSYDNCLEIDQMAEEDAILLLLKASYLTEQSENVQSIAHQIVNELCYLPLAIDQAGACIEAGLCRIDSYLEHLSQHRNKLMNHPSFRGASQYNRTVYETWDLSFNEIESRANRKSEGHGRAAAQAAILILETAAFLHYENIIEAAFRKAALKFSKGHYSRLERKVKTCITQLLQVGEDQSWNDLFFHEGIRVLMSFSLIKQYSALSGIYAIHPLMHQWSRNRMSISQKKCMMQVSKLILVNCITEETTVENMAFHRLLVPHIKTNYQLQEENGFKKLFDDNEYYWFSNVFQDNGMWKDAEYFQYEIARMRIKKWGEKHPSTLASMGNLAVTYLRQGKYKEAEDLLLKVAELHKKVVGPEHPDTLTSMNNVGLIYSKQGKYDEAEMLQLKALDLYKKVLGPKHPDTLMGMNNLALTYSKQEKYDEAEELLLKVLDLNKEMLGPEHPNTLLSMNNLAVTYSEQGKYEEAGELQLKVLDLHKKVVGTEHPDTLTSMNNLALTYLNQGKYDNAEELQMKVLDLYKKVVGTEHPDTLTSMNNLASTYSKQGKYDEAEELQLKVLDLYKKVVGSEHPDILTTMNNLALTYSEQGKYDKAEELQLKVLDLRKKGLGPEHPDTLMSMNNLALTYSEKGKYEEAGELQLKVMDLYKKVLGPEHPVTLMSMNNVALTYSKQGKDDKAEELQLKVLDLRSKVVGTEHPDTLTIMNNLAFTYSKQGKYDEAEELQLKVLDLRSKVLGPEHPDTLMSMNNLALTYSEKGRYDKGEELQLKVLDLNKKVVGPEHPDTLTSMNNLTFTYSKQGKYDEPKELQLKVLDLRKKVLGPEHPHTLATMSNLATIYGKQGKHNEAEKLQMDIHTTQQITRE</sequence>
<protein>
    <submittedName>
        <fullName evidence="3">Unplaced genomic scaffold K443scaffold_39, whole genome shotgun sequence</fullName>
    </submittedName>
</protein>
<dbReference type="Gene3D" id="3.40.50.300">
    <property type="entry name" value="P-loop containing nucleotide triphosphate hydrolases"/>
    <property type="match status" value="1"/>
</dbReference>
<dbReference type="Proteomes" id="UP000054477">
    <property type="component" value="Unassembled WGS sequence"/>
</dbReference>
<keyword evidence="4" id="KW-1185">Reference proteome</keyword>
<evidence type="ECO:0000256" key="1">
    <source>
        <dbReference type="PROSITE-ProRule" id="PRU00339"/>
    </source>
</evidence>
<reference evidence="4" key="2">
    <citation type="submission" date="2015-01" db="EMBL/GenBank/DDBJ databases">
        <title>Evolutionary Origins and Diversification of the Mycorrhizal Mutualists.</title>
        <authorList>
            <consortium name="DOE Joint Genome Institute"/>
            <consortium name="Mycorrhizal Genomics Consortium"/>
            <person name="Kohler A."/>
            <person name="Kuo A."/>
            <person name="Nagy L.G."/>
            <person name="Floudas D."/>
            <person name="Copeland A."/>
            <person name="Barry K.W."/>
            <person name="Cichocki N."/>
            <person name="Veneault-Fourrey C."/>
            <person name="LaButti K."/>
            <person name="Lindquist E.A."/>
            <person name="Lipzen A."/>
            <person name="Lundell T."/>
            <person name="Morin E."/>
            <person name="Murat C."/>
            <person name="Riley R."/>
            <person name="Ohm R."/>
            <person name="Sun H."/>
            <person name="Tunlid A."/>
            <person name="Henrissat B."/>
            <person name="Grigoriev I.V."/>
            <person name="Hibbett D.S."/>
            <person name="Martin F."/>
        </authorList>
    </citation>
    <scope>NUCLEOTIDE SEQUENCE [LARGE SCALE GENOMIC DNA]</scope>
    <source>
        <strain evidence="4">LaAM-08-1</strain>
    </source>
</reference>
<dbReference type="Pfam" id="PF13181">
    <property type="entry name" value="TPR_8"/>
    <property type="match status" value="1"/>
</dbReference>
<keyword evidence="1" id="KW-0802">TPR repeat</keyword>
<dbReference type="PRINTS" id="PR00381">
    <property type="entry name" value="KINESINLIGHT"/>
</dbReference>
<dbReference type="InterPro" id="IPR027417">
    <property type="entry name" value="P-loop_NTPase"/>
</dbReference>
<dbReference type="Gene3D" id="1.25.40.10">
    <property type="entry name" value="Tetratricopeptide repeat domain"/>
    <property type="match status" value="4"/>
</dbReference>
<feature type="repeat" description="TPR" evidence="1">
    <location>
        <begin position="662"/>
        <end position="695"/>
    </location>
</feature>